<dbReference type="Proteomes" id="UP001266807">
    <property type="component" value="Unassembled WGS sequence"/>
</dbReference>
<evidence type="ECO:0000313" key="2">
    <source>
        <dbReference type="Proteomes" id="UP001266807"/>
    </source>
</evidence>
<protein>
    <submittedName>
        <fullName evidence="1">Uncharacterized protein</fullName>
    </submittedName>
</protein>
<keyword evidence="2" id="KW-1185">Reference proteome</keyword>
<sequence length="55" mass="6168">MTFPVYAPRQLTKDELWALVIEQAVQNANDTGHNVTPTDIKPIGFKYEGAYENGD</sequence>
<gene>
    <name evidence="1" type="ORF">J2W98_003950</name>
</gene>
<comment type="caution">
    <text evidence="1">The sequence shown here is derived from an EMBL/GenBank/DDBJ whole genome shotgun (WGS) entry which is preliminary data.</text>
</comment>
<dbReference type="RefSeq" id="WP_179086957.1">
    <property type="nucleotide sequence ID" value="NZ_JAVDUG010000005.1"/>
</dbReference>
<reference evidence="1 2" key="1">
    <citation type="submission" date="2023-07" db="EMBL/GenBank/DDBJ databases">
        <title>Sorghum-associated microbial communities from plants grown in Nebraska, USA.</title>
        <authorList>
            <person name="Schachtman D."/>
        </authorList>
    </citation>
    <scope>NUCLEOTIDE SEQUENCE [LARGE SCALE GENOMIC DNA]</scope>
    <source>
        <strain evidence="1 2">BE143</strain>
    </source>
</reference>
<accession>A0ABU1QJ47</accession>
<name>A0ABU1QJ47_9BACL</name>
<dbReference type="EMBL" id="JAVDUG010000005">
    <property type="protein sequence ID" value="MDR6779669.1"/>
    <property type="molecule type" value="Genomic_DNA"/>
</dbReference>
<proteinExistence type="predicted"/>
<organism evidence="1 2">
    <name type="scientific">Paenibacillus peoriae</name>
    <dbReference type="NCBI Taxonomy" id="59893"/>
    <lineage>
        <taxon>Bacteria</taxon>
        <taxon>Bacillati</taxon>
        <taxon>Bacillota</taxon>
        <taxon>Bacilli</taxon>
        <taxon>Bacillales</taxon>
        <taxon>Paenibacillaceae</taxon>
        <taxon>Paenibacillus</taxon>
    </lineage>
</organism>
<evidence type="ECO:0000313" key="1">
    <source>
        <dbReference type="EMBL" id="MDR6779669.1"/>
    </source>
</evidence>